<dbReference type="SUPFAM" id="SSF46785">
    <property type="entry name" value="Winged helix' DNA-binding domain"/>
    <property type="match status" value="1"/>
</dbReference>
<feature type="domain" description="HTH lysR-type" evidence="6">
    <location>
        <begin position="49"/>
        <end position="106"/>
    </location>
</feature>
<dbReference type="Proteomes" id="UP000494110">
    <property type="component" value="Unassembled WGS sequence"/>
</dbReference>
<evidence type="ECO:0000256" key="2">
    <source>
        <dbReference type="ARBA" id="ARBA00023015"/>
    </source>
</evidence>
<evidence type="ECO:0000313" key="7">
    <source>
        <dbReference type="EMBL" id="VWC75357.1"/>
    </source>
</evidence>
<comment type="similarity">
    <text evidence="1">Belongs to the LysR transcriptional regulatory family.</text>
</comment>
<evidence type="ECO:0000256" key="5">
    <source>
        <dbReference type="SAM" id="MobiDB-lite"/>
    </source>
</evidence>
<dbReference type="Pfam" id="PF03466">
    <property type="entry name" value="LysR_substrate"/>
    <property type="match status" value="1"/>
</dbReference>
<dbReference type="Pfam" id="PF00126">
    <property type="entry name" value="HTH_1"/>
    <property type="match status" value="1"/>
</dbReference>
<dbReference type="SUPFAM" id="SSF53850">
    <property type="entry name" value="Periplasmic binding protein-like II"/>
    <property type="match status" value="1"/>
</dbReference>
<evidence type="ECO:0000256" key="4">
    <source>
        <dbReference type="ARBA" id="ARBA00023163"/>
    </source>
</evidence>
<sequence>MFASMNLRGSGGNVRCAGPAARPHRRAAIRPTSVPREAPDMVSRLKHLPPLSYLTAFEAAARHESFTSAAEELCVTQSAISRQIRLLEETLGCALFVRSHKAVSLTDGGRKFQRTVNAALDLLAAAAYELRVQASTSTVTVSADLAIASHWLIPRLPKFRAEHPEIIIHVDASDEDTRNIREGADLAIQFGDGYWPACNARFLLEEEIFPVCTPAYLARLAPMEHTRDLLRATLIHLETRHWDWMDWATWFAHHDIALTEPRQDLYINNYPAVLQAAMGGQGIAMGWRYLADDMLATGVLVRPIETSVRTGRGFYLLHPSDTLLSPEARIFCDWIVGQCTEQGRPAAGESGR</sequence>
<organism evidence="7 8">
    <name type="scientific">Burkholderia lata (strain ATCC 17760 / DSM 23089 / LMG 22485 / NCIMB 9086 / R18194 / 383)</name>
    <dbReference type="NCBI Taxonomy" id="482957"/>
    <lineage>
        <taxon>Bacteria</taxon>
        <taxon>Pseudomonadati</taxon>
        <taxon>Pseudomonadota</taxon>
        <taxon>Betaproteobacteria</taxon>
        <taxon>Burkholderiales</taxon>
        <taxon>Burkholderiaceae</taxon>
        <taxon>Burkholderia</taxon>
        <taxon>Burkholderia cepacia complex</taxon>
    </lineage>
</organism>
<dbReference type="PANTHER" id="PTHR30537">
    <property type="entry name" value="HTH-TYPE TRANSCRIPTIONAL REGULATOR"/>
    <property type="match status" value="1"/>
</dbReference>
<dbReference type="Gene3D" id="1.10.10.10">
    <property type="entry name" value="Winged helix-like DNA-binding domain superfamily/Winged helix DNA-binding domain"/>
    <property type="match status" value="1"/>
</dbReference>
<keyword evidence="2" id="KW-0805">Transcription regulation</keyword>
<protein>
    <submittedName>
        <fullName evidence="7">LysR family transcriptional regulator</fullName>
    </submittedName>
</protein>
<dbReference type="CDD" id="cd08432">
    <property type="entry name" value="PBP2_GcdR_TrpI_HvrB_AmpR_like"/>
    <property type="match status" value="1"/>
</dbReference>
<keyword evidence="4" id="KW-0804">Transcription</keyword>
<keyword evidence="3" id="KW-0238">DNA-binding</keyword>
<dbReference type="InterPro" id="IPR036390">
    <property type="entry name" value="WH_DNA-bd_sf"/>
</dbReference>
<accession>A0A6P2UNC4</accession>
<gene>
    <name evidence="7" type="ORF">BLA39750_00833</name>
</gene>
<dbReference type="InterPro" id="IPR005119">
    <property type="entry name" value="LysR_subst-bd"/>
</dbReference>
<dbReference type="PRINTS" id="PR00039">
    <property type="entry name" value="HTHLYSR"/>
</dbReference>
<dbReference type="EMBL" id="CABVQN010000003">
    <property type="protein sequence ID" value="VWC75357.1"/>
    <property type="molecule type" value="Genomic_DNA"/>
</dbReference>
<dbReference type="AlphaFoldDB" id="A0A6P2UNC4"/>
<dbReference type="PANTHER" id="PTHR30537:SF74">
    <property type="entry name" value="HTH-TYPE TRANSCRIPTIONAL REGULATOR TRPI"/>
    <property type="match status" value="1"/>
</dbReference>
<dbReference type="Gene3D" id="3.40.190.10">
    <property type="entry name" value="Periplasmic binding protein-like II"/>
    <property type="match status" value="2"/>
</dbReference>
<dbReference type="GO" id="GO:0006351">
    <property type="term" value="P:DNA-templated transcription"/>
    <property type="evidence" value="ECO:0007669"/>
    <property type="project" value="TreeGrafter"/>
</dbReference>
<evidence type="ECO:0000256" key="3">
    <source>
        <dbReference type="ARBA" id="ARBA00023125"/>
    </source>
</evidence>
<dbReference type="InterPro" id="IPR036388">
    <property type="entry name" value="WH-like_DNA-bd_sf"/>
</dbReference>
<dbReference type="InterPro" id="IPR000847">
    <property type="entry name" value="LysR_HTH_N"/>
</dbReference>
<feature type="region of interest" description="Disordered" evidence="5">
    <location>
        <begin position="1"/>
        <end position="26"/>
    </location>
</feature>
<dbReference type="InterPro" id="IPR058163">
    <property type="entry name" value="LysR-type_TF_proteobact-type"/>
</dbReference>
<evidence type="ECO:0000313" key="8">
    <source>
        <dbReference type="Proteomes" id="UP000494110"/>
    </source>
</evidence>
<reference evidence="7 8" key="1">
    <citation type="submission" date="2019-09" db="EMBL/GenBank/DDBJ databases">
        <authorList>
            <person name="Depoorter E."/>
        </authorList>
    </citation>
    <scope>NUCLEOTIDE SEQUENCE [LARGE SCALE GENOMIC DNA]</scope>
    <source>
        <strain evidence="7">R-39750</strain>
    </source>
</reference>
<evidence type="ECO:0000256" key="1">
    <source>
        <dbReference type="ARBA" id="ARBA00009437"/>
    </source>
</evidence>
<dbReference type="PROSITE" id="PS50931">
    <property type="entry name" value="HTH_LYSR"/>
    <property type="match status" value="1"/>
</dbReference>
<evidence type="ECO:0000259" key="6">
    <source>
        <dbReference type="PROSITE" id="PS50931"/>
    </source>
</evidence>
<proteinExistence type="inferred from homology"/>
<dbReference type="FunFam" id="1.10.10.10:FF:000038">
    <property type="entry name" value="Glycine cleavage system transcriptional activator"/>
    <property type="match status" value="1"/>
</dbReference>
<dbReference type="GO" id="GO:0003700">
    <property type="term" value="F:DNA-binding transcription factor activity"/>
    <property type="evidence" value="ECO:0007669"/>
    <property type="project" value="InterPro"/>
</dbReference>
<name>A0A6P2UNC4_BURL3</name>
<dbReference type="GO" id="GO:0043565">
    <property type="term" value="F:sequence-specific DNA binding"/>
    <property type="evidence" value="ECO:0007669"/>
    <property type="project" value="TreeGrafter"/>
</dbReference>